<comment type="caution">
    <text evidence="2">The sequence shown here is derived from an EMBL/GenBank/DDBJ whole genome shotgun (WGS) entry which is preliminary data.</text>
</comment>
<organism evidence="2 3">
    <name type="scientific">Candidatus Akkermansia intestinigallinarum</name>
    <dbReference type="NCBI Taxonomy" id="2838431"/>
    <lineage>
        <taxon>Bacteria</taxon>
        <taxon>Pseudomonadati</taxon>
        <taxon>Verrucomicrobiota</taxon>
        <taxon>Verrucomicrobiia</taxon>
        <taxon>Verrucomicrobiales</taxon>
        <taxon>Akkermansiaceae</taxon>
        <taxon>Akkermansia</taxon>
    </lineage>
</organism>
<gene>
    <name evidence="2" type="ORF">H9862_00910</name>
</gene>
<protein>
    <recommendedName>
        <fullName evidence="4">PEP-CTERM sorting domain-containing protein</fullName>
    </recommendedName>
</protein>
<evidence type="ECO:0000313" key="2">
    <source>
        <dbReference type="EMBL" id="HIX19145.1"/>
    </source>
</evidence>
<dbReference type="AlphaFoldDB" id="A0A9D2AGB1"/>
<reference evidence="2" key="2">
    <citation type="submission" date="2021-04" db="EMBL/GenBank/DDBJ databases">
        <authorList>
            <person name="Gilroy R."/>
        </authorList>
    </citation>
    <scope>NUCLEOTIDE SEQUENCE</scope>
    <source>
        <strain evidence="2">14975</strain>
    </source>
</reference>
<feature type="chain" id="PRO_5038560284" description="PEP-CTERM sorting domain-containing protein" evidence="1">
    <location>
        <begin position="24"/>
        <end position="237"/>
    </location>
</feature>
<name>A0A9D2AGB1_9BACT</name>
<proteinExistence type="predicted"/>
<accession>A0A9D2AGB1</accession>
<reference evidence="2" key="1">
    <citation type="journal article" date="2021" name="PeerJ">
        <title>Extensive microbial diversity within the chicken gut microbiome revealed by metagenomics and culture.</title>
        <authorList>
            <person name="Gilroy R."/>
            <person name="Ravi A."/>
            <person name="Getino M."/>
            <person name="Pursley I."/>
            <person name="Horton D.L."/>
            <person name="Alikhan N.F."/>
            <person name="Baker D."/>
            <person name="Gharbi K."/>
            <person name="Hall N."/>
            <person name="Watson M."/>
            <person name="Adriaenssens E.M."/>
            <person name="Foster-Nyarko E."/>
            <person name="Jarju S."/>
            <person name="Secka A."/>
            <person name="Antonio M."/>
            <person name="Oren A."/>
            <person name="Chaudhuri R.R."/>
            <person name="La Ragione R."/>
            <person name="Hildebrand F."/>
            <person name="Pallen M.J."/>
        </authorList>
    </citation>
    <scope>NUCLEOTIDE SEQUENCE</scope>
    <source>
        <strain evidence="2">14975</strain>
    </source>
</reference>
<evidence type="ECO:0008006" key="4">
    <source>
        <dbReference type="Google" id="ProtNLM"/>
    </source>
</evidence>
<keyword evidence="1" id="KW-0732">Signal</keyword>
<sequence>MSKCCAIAPLFALLALLPPAATAAEVEESYQFASAWEDSYDSEVFLLQSITLDPERELVSPANKYLSADAEATTLSFRAESGFSSPRACSAESDIGISNLTLEASSNSGLFFAGGEISLSSVTLLIGAETAADTPLFVGESGVSLSKVTIDLTACGADAFTSGLSFTLFETGGEAFSDDVLNDISLIGADGATTHAALSLADGGQSLILTLTPEPGSATLCLLALAALSLRRRRPKD</sequence>
<feature type="signal peptide" evidence="1">
    <location>
        <begin position="1"/>
        <end position="23"/>
    </location>
</feature>
<dbReference type="EMBL" id="DXFQ01000013">
    <property type="protein sequence ID" value="HIX19145.1"/>
    <property type="molecule type" value="Genomic_DNA"/>
</dbReference>
<evidence type="ECO:0000313" key="3">
    <source>
        <dbReference type="Proteomes" id="UP000823964"/>
    </source>
</evidence>
<dbReference type="Proteomes" id="UP000823964">
    <property type="component" value="Unassembled WGS sequence"/>
</dbReference>
<evidence type="ECO:0000256" key="1">
    <source>
        <dbReference type="SAM" id="SignalP"/>
    </source>
</evidence>